<keyword evidence="3" id="KW-1185">Reference proteome</keyword>
<dbReference type="EMBL" id="SRPF01000006">
    <property type="protein sequence ID" value="TGN38296.1"/>
    <property type="molecule type" value="Genomic_DNA"/>
</dbReference>
<keyword evidence="1" id="KW-0812">Transmembrane</keyword>
<sequence>MVIPADFPKALTLGLLVTLILFIALLLINEPLQTSAAPKGIISFQMAGTVDQASEILASWNGQGLSSARTSLWLDFAFAGAYVITLLLLTKHLSRDRPGVRERTVSRWVKGLFIGAGVSDIAENVFLLNNLDAPSDSMSLAAVLCALAKFTGLILGLAGLVILRAARRHPLSHG</sequence>
<keyword evidence="1" id="KW-0472">Membrane</keyword>
<evidence type="ECO:0000313" key="2">
    <source>
        <dbReference type="EMBL" id="TGN38296.1"/>
    </source>
</evidence>
<comment type="caution">
    <text evidence="2">The sequence shown here is derived from an EMBL/GenBank/DDBJ whole genome shotgun (WGS) entry which is preliminary data.</text>
</comment>
<keyword evidence="1" id="KW-1133">Transmembrane helix</keyword>
<dbReference type="AlphaFoldDB" id="A0A4Z1BUR8"/>
<gene>
    <name evidence="2" type="ORF">E5Q11_15815</name>
</gene>
<feature type="transmembrane region" description="Helical" evidence="1">
    <location>
        <begin position="140"/>
        <end position="163"/>
    </location>
</feature>
<dbReference type="RefSeq" id="WP_135804424.1">
    <property type="nucleotide sequence ID" value="NZ_SRPF01000006.1"/>
</dbReference>
<evidence type="ECO:0000256" key="1">
    <source>
        <dbReference type="SAM" id="Phobius"/>
    </source>
</evidence>
<accession>A0A4Z1BUR8</accession>
<evidence type="ECO:0000313" key="3">
    <source>
        <dbReference type="Proteomes" id="UP000298325"/>
    </source>
</evidence>
<feature type="transmembrane region" description="Helical" evidence="1">
    <location>
        <begin position="72"/>
        <end position="90"/>
    </location>
</feature>
<organism evidence="2 3">
    <name type="scientific">Marinobacter confluentis</name>
    <dbReference type="NCBI Taxonomy" id="1697557"/>
    <lineage>
        <taxon>Bacteria</taxon>
        <taxon>Pseudomonadati</taxon>
        <taxon>Pseudomonadota</taxon>
        <taxon>Gammaproteobacteria</taxon>
        <taxon>Pseudomonadales</taxon>
        <taxon>Marinobacteraceae</taxon>
        <taxon>Marinobacter</taxon>
    </lineage>
</organism>
<protein>
    <submittedName>
        <fullName evidence="2">Uncharacterized protein</fullName>
    </submittedName>
</protein>
<name>A0A4Z1BUR8_9GAMM</name>
<proteinExistence type="predicted"/>
<dbReference type="Proteomes" id="UP000298325">
    <property type="component" value="Unassembled WGS sequence"/>
</dbReference>
<dbReference type="OrthoDB" id="6197887at2"/>
<reference evidence="2 3" key="1">
    <citation type="submission" date="2019-04" db="EMBL/GenBank/DDBJ databases">
        <authorList>
            <person name="Park S."/>
            <person name="Yoon J.-H."/>
        </authorList>
    </citation>
    <scope>NUCLEOTIDE SEQUENCE [LARGE SCALE GENOMIC DNA]</scope>
    <source>
        <strain evidence="2 3">HJM-18</strain>
    </source>
</reference>